<dbReference type="GO" id="GO:0010556">
    <property type="term" value="P:regulation of macromolecule biosynthetic process"/>
    <property type="evidence" value="ECO:0007669"/>
    <property type="project" value="UniProtKB-ARBA"/>
</dbReference>
<dbReference type="PROSITE" id="PS50011">
    <property type="entry name" value="PROTEIN_KINASE_DOM"/>
    <property type="match status" value="1"/>
</dbReference>
<evidence type="ECO:0000256" key="3">
    <source>
        <dbReference type="ARBA" id="ARBA00007658"/>
    </source>
</evidence>
<dbReference type="InterPro" id="IPR044674">
    <property type="entry name" value="EDEM1/2/3"/>
</dbReference>
<feature type="domain" description="Protein kinase" evidence="14">
    <location>
        <begin position="140"/>
        <end position="447"/>
    </location>
</feature>
<proteinExistence type="inferred from homology"/>
<evidence type="ECO:0000313" key="16">
    <source>
        <dbReference type="Proteomes" id="UP000078348"/>
    </source>
</evidence>
<dbReference type="GO" id="GO:0005509">
    <property type="term" value="F:calcium ion binding"/>
    <property type="evidence" value="ECO:0007669"/>
    <property type="project" value="InterPro"/>
</dbReference>
<dbReference type="EMBL" id="LXWW01000001">
    <property type="protein sequence ID" value="OAO18225.1"/>
    <property type="molecule type" value="Genomic_DNA"/>
</dbReference>
<keyword evidence="4" id="KW-0723">Serine/threonine-protein kinase</keyword>
<dbReference type="STRING" id="478820.A0A196SMC9"/>
<feature type="active site" description="Proton donor" evidence="11">
    <location>
        <position position="825"/>
    </location>
</feature>
<gene>
    <name evidence="15" type="ORF">AV274_0007</name>
</gene>
<keyword evidence="5" id="KW-0808">Transferase</keyword>
<sequence length="889" mass="101872">MSGNPLEHDSVLSELLSVAKTLKVQEKKETKREMVPVVENTQPKKKGRWDDDSDSEEEKRKKIAKKERKQQAKAAKEVKVEAPLVTVAMPDSSYVVDDYYAAHPLMELPPEEEPMVDVTAPAPPKPFKESIHMCRSVNKYKKLERLNEGSYGIVYKAQNMETGEIVALKRIKFNDAVMVQEAFPVTALREINILQDLHHPNILHVQEMVVGDSLGEIYMVMDYEPKELGKSLHSIPYDLTASEVKTLLYQLLSGIAYLHRHWYFHRDLKSSNLLYRDGVLKICDFGMARRYSNPLTKYTQHVVTLLYRAPELLLNPQEDARFPPNRIVMYDNKVDMWGVGCLFYEFITRETLITCNQGDNESSILVKLFRVLGYPGDDFYLFKDSPYASSFSNCNQYYPRLREMIPAAPFVGVRYLSNNGMDLLLRLLEFDPVKRISAEEALDHPYFKELPAMKDVYACSILLCDHLPRESIESFTPTPSFRFNATYEEISDVERQRIAAEVRSLFLYGYRNYLDHAYPAAQLDPLSCNGASFPQCDIPYVTLIDTLDTLHVLNCDDLFVDAVRLLDAVKDFDYDVNVSVFETTIRVLGGLLSAHMMLTDNLTILEHYNQNHPNSMYRYRDHLLALAVDLGDRLLPAFQDNDLAYGTINLHSGVPIGETPISSLAGIGSSLLEFAALSALTDNLVYIDTVRRCMLRLFELRSPYDLMGKHLNINTETWTETASCMGRNSDSYYEYLLKGYILLDDPQLYDMFITLYYALDTYNKARTVQWYGVTDMNDPDHVVDSSYSLSAFWPGVQFLLGDYVGGKASVMRFLYAWDAFGYIPEYFSIMQAKAHKGGEDYPLRPELIESMMYHDEVFRNGEMVHWGRMILKQLKNTMTKAGSEGRCES</sequence>
<accession>A0A196SMC9</accession>
<feature type="active site" description="Proton donor" evidence="11">
    <location>
        <position position="582"/>
    </location>
</feature>
<feature type="region of interest" description="Disordered" evidence="13">
    <location>
        <begin position="23"/>
        <end position="76"/>
    </location>
</feature>
<keyword evidence="8" id="KW-0256">Endoplasmic reticulum</keyword>
<dbReference type="GO" id="GO:0004571">
    <property type="term" value="F:mannosyl-oligosaccharide 1,2-alpha-mannosidase activity"/>
    <property type="evidence" value="ECO:0007669"/>
    <property type="project" value="InterPro"/>
</dbReference>
<dbReference type="Gene3D" id="1.10.510.10">
    <property type="entry name" value="Transferase(Phosphotransferase) domain 1"/>
    <property type="match status" value="1"/>
</dbReference>
<keyword evidence="10" id="KW-0325">Glycoprotein</keyword>
<protein>
    <recommendedName>
        <fullName evidence="12">alpha-1,2-Mannosidase</fullName>
        <ecNumber evidence="12">3.2.1.-</ecNumber>
    </recommendedName>
</protein>
<dbReference type="Proteomes" id="UP000078348">
    <property type="component" value="Unassembled WGS sequence"/>
</dbReference>
<dbReference type="FunFam" id="3.30.200.20:FF:000172">
    <property type="entry name" value="cyclin-dependent kinase G-2 isoform X1"/>
    <property type="match status" value="1"/>
</dbReference>
<evidence type="ECO:0000256" key="1">
    <source>
        <dbReference type="ARBA" id="ARBA00004240"/>
    </source>
</evidence>
<dbReference type="SUPFAM" id="SSF48225">
    <property type="entry name" value="Seven-hairpin glycosidases"/>
    <property type="match status" value="1"/>
</dbReference>
<keyword evidence="9" id="KW-0067">ATP-binding</keyword>
<keyword evidence="12" id="KW-0378">Hydrolase</keyword>
<evidence type="ECO:0000256" key="9">
    <source>
        <dbReference type="ARBA" id="ARBA00022840"/>
    </source>
</evidence>
<evidence type="ECO:0000256" key="11">
    <source>
        <dbReference type="PIRSR" id="PIRSR601382-1"/>
    </source>
</evidence>
<evidence type="ECO:0000256" key="2">
    <source>
        <dbReference type="ARBA" id="ARBA00006485"/>
    </source>
</evidence>
<dbReference type="AlphaFoldDB" id="A0A196SMC9"/>
<feature type="compositionally biased region" description="Basic and acidic residues" evidence="13">
    <location>
        <begin position="23"/>
        <end position="34"/>
    </location>
</feature>
<evidence type="ECO:0000256" key="7">
    <source>
        <dbReference type="ARBA" id="ARBA00022777"/>
    </source>
</evidence>
<dbReference type="Gene3D" id="3.30.200.20">
    <property type="entry name" value="Phosphorylase Kinase, domain 1"/>
    <property type="match status" value="1"/>
</dbReference>
<dbReference type="PRINTS" id="PR00747">
    <property type="entry name" value="GLYHDRLASE47"/>
</dbReference>
<comment type="similarity">
    <text evidence="3 12">Belongs to the glycosyl hydrolase 47 family.</text>
</comment>
<dbReference type="InterPro" id="IPR012341">
    <property type="entry name" value="6hp_glycosidase-like_sf"/>
</dbReference>
<evidence type="ECO:0000256" key="5">
    <source>
        <dbReference type="ARBA" id="ARBA00022679"/>
    </source>
</evidence>
<dbReference type="PANTHER" id="PTHR45679:SF6">
    <property type="entry name" value="ER DEGRADATION-ENHANCING ALPHA-MANNOSIDASE-LIKE PROTEIN 2"/>
    <property type="match status" value="1"/>
</dbReference>
<feature type="active site" evidence="11">
    <location>
        <position position="730"/>
    </location>
</feature>
<dbReference type="Gene3D" id="1.50.10.10">
    <property type="match status" value="1"/>
</dbReference>
<evidence type="ECO:0000259" key="14">
    <source>
        <dbReference type="PROSITE" id="PS50011"/>
    </source>
</evidence>
<dbReference type="GO" id="GO:0005634">
    <property type="term" value="C:nucleus"/>
    <property type="evidence" value="ECO:0007669"/>
    <property type="project" value="UniProtKB-ARBA"/>
</dbReference>
<comment type="subcellular location">
    <subcellularLocation>
        <location evidence="1">Endoplasmic reticulum</location>
    </subcellularLocation>
</comment>
<evidence type="ECO:0000256" key="12">
    <source>
        <dbReference type="RuleBase" id="RU361193"/>
    </source>
</evidence>
<dbReference type="InterPro" id="IPR011009">
    <property type="entry name" value="Kinase-like_dom_sf"/>
</dbReference>
<keyword evidence="12" id="KW-0326">Glycosidase</keyword>
<dbReference type="GO" id="GO:0004674">
    <property type="term" value="F:protein serine/threonine kinase activity"/>
    <property type="evidence" value="ECO:0007669"/>
    <property type="project" value="UniProtKB-KW"/>
</dbReference>
<dbReference type="PANTHER" id="PTHR45679">
    <property type="entry name" value="ER DEGRADATION-ENHANCING ALPHA-MANNOSIDASE-LIKE PROTEIN 2"/>
    <property type="match status" value="1"/>
</dbReference>
<name>A0A196SMC9_BLAHN</name>
<dbReference type="OrthoDB" id="8118055at2759"/>
<evidence type="ECO:0000256" key="10">
    <source>
        <dbReference type="ARBA" id="ARBA00023180"/>
    </source>
</evidence>
<dbReference type="InterPro" id="IPR001382">
    <property type="entry name" value="Glyco_hydro_47"/>
</dbReference>
<dbReference type="Pfam" id="PF01532">
    <property type="entry name" value="Glyco_hydro_47"/>
    <property type="match status" value="1"/>
</dbReference>
<evidence type="ECO:0000256" key="6">
    <source>
        <dbReference type="ARBA" id="ARBA00022741"/>
    </source>
</evidence>
<dbReference type="EC" id="3.2.1.-" evidence="12"/>
<dbReference type="GO" id="GO:1904380">
    <property type="term" value="P:endoplasmic reticulum mannose trimming"/>
    <property type="evidence" value="ECO:0007669"/>
    <property type="project" value="InterPro"/>
</dbReference>
<dbReference type="SUPFAM" id="SSF56112">
    <property type="entry name" value="Protein kinase-like (PK-like)"/>
    <property type="match status" value="1"/>
</dbReference>
<dbReference type="GO" id="GO:0044322">
    <property type="term" value="C:endoplasmic reticulum quality control compartment"/>
    <property type="evidence" value="ECO:0007669"/>
    <property type="project" value="GOC"/>
</dbReference>
<evidence type="ECO:0000256" key="4">
    <source>
        <dbReference type="ARBA" id="ARBA00022527"/>
    </source>
</evidence>
<evidence type="ECO:0000313" key="15">
    <source>
        <dbReference type="EMBL" id="OAO18225.1"/>
    </source>
</evidence>
<organism evidence="15 16">
    <name type="scientific">Blastocystis sp. subtype 1 (strain ATCC 50177 / NandII)</name>
    <dbReference type="NCBI Taxonomy" id="478820"/>
    <lineage>
        <taxon>Eukaryota</taxon>
        <taxon>Sar</taxon>
        <taxon>Stramenopiles</taxon>
        <taxon>Bigyra</taxon>
        <taxon>Opalozoa</taxon>
        <taxon>Opalinata</taxon>
        <taxon>Blastocystidae</taxon>
        <taxon>Blastocystis</taxon>
    </lineage>
</organism>
<dbReference type="GO" id="GO:0005524">
    <property type="term" value="F:ATP binding"/>
    <property type="evidence" value="ECO:0007669"/>
    <property type="project" value="UniProtKB-KW"/>
</dbReference>
<dbReference type="InterPro" id="IPR000719">
    <property type="entry name" value="Prot_kinase_dom"/>
</dbReference>
<dbReference type="InterPro" id="IPR008271">
    <property type="entry name" value="Ser/Thr_kinase_AS"/>
</dbReference>
<dbReference type="PROSITE" id="PS00108">
    <property type="entry name" value="PROTEIN_KINASE_ST"/>
    <property type="match status" value="1"/>
</dbReference>
<dbReference type="GO" id="GO:0005975">
    <property type="term" value="P:carbohydrate metabolic process"/>
    <property type="evidence" value="ECO:0007669"/>
    <property type="project" value="InterPro"/>
</dbReference>
<keyword evidence="7" id="KW-0418">Kinase</keyword>
<comment type="similarity">
    <text evidence="2">Belongs to the protein kinase superfamily. CMGC Ser/Thr protein kinase family. CDC2/CDKX subfamily.</text>
</comment>
<dbReference type="SMART" id="SM00220">
    <property type="entry name" value="S_TKc"/>
    <property type="match status" value="1"/>
</dbReference>
<reference evidence="15 16" key="1">
    <citation type="submission" date="2016-05" db="EMBL/GenBank/DDBJ databases">
        <title>Nuclear genome of Blastocystis sp. subtype 1 NandII.</title>
        <authorList>
            <person name="Gentekaki E."/>
            <person name="Curtis B."/>
            <person name="Stairs C."/>
            <person name="Eme L."/>
            <person name="Herman E."/>
            <person name="Klimes V."/>
            <person name="Arias M.C."/>
            <person name="Elias M."/>
            <person name="Hilliou F."/>
            <person name="Klute M."/>
            <person name="Malik S.-B."/>
            <person name="Pightling A."/>
            <person name="Rachubinski R."/>
            <person name="Salas D."/>
            <person name="Schlacht A."/>
            <person name="Suga H."/>
            <person name="Archibald J."/>
            <person name="Ball S.G."/>
            <person name="Clark G."/>
            <person name="Dacks J."/>
            <person name="Van Der Giezen M."/>
            <person name="Tsaousis A."/>
            <person name="Roger A."/>
        </authorList>
    </citation>
    <scope>NUCLEOTIDE SEQUENCE [LARGE SCALE GENOMIC DNA]</scope>
    <source>
        <strain evidence="16">ATCC 50177 / NandII</strain>
    </source>
</reference>
<dbReference type="InterPro" id="IPR036026">
    <property type="entry name" value="Seven-hairpin_glycosidases"/>
</dbReference>
<comment type="caution">
    <text evidence="15">The sequence shown here is derived from an EMBL/GenBank/DDBJ whole genome shotgun (WGS) entry which is preliminary data.</text>
</comment>
<dbReference type="GO" id="GO:0016020">
    <property type="term" value="C:membrane"/>
    <property type="evidence" value="ECO:0007669"/>
    <property type="project" value="InterPro"/>
</dbReference>
<evidence type="ECO:0000256" key="13">
    <source>
        <dbReference type="SAM" id="MobiDB-lite"/>
    </source>
</evidence>
<evidence type="ECO:0000256" key="8">
    <source>
        <dbReference type="ARBA" id="ARBA00022824"/>
    </source>
</evidence>
<dbReference type="Pfam" id="PF00069">
    <property type="entry name" value="Pkinase"/>
    <property type="match status" value="1"/>
</dbReference>
<dbReference type="GO" id="GO:0080090">
    <property type="term" value="P:regulation of primary metabolic process"/>
    <property type="evidence" value="ECO:0007669"/>
    <property type="project" value="UniProtKB-ARBA"/>
</dbReference>
<keyword evidence="6" id="KW-0547">Nucleotide-binding</keyword>
<feature type="active site" evidence="11">
    <location>
        <position position="846"/>
    </location>
</feature>
<keyword evidence="16" id="KW-1185">Reference proteome</keyword>